<feature type="domain" description="Tripartite ATP-independent periplasmic transporters DctQ component" evidence="10">
    <location>
        <begin position="23"/>
        <end position="151"/>
    </location>
</feature>
<keyword evidence="6 9" id="KW-1133">Transmembrane helix</keyword>
<evidence type="ECO:0000256" key="4">
    <source>
        <dbReference type="ARBA" id="ARBA00022519"/>
    </source>
</evidence>
<dbReference type="InterPro" id="IPR055348">
    <property type="entry name" value="DctQ"/>
</dbReference>
<proteinExistence type="inferred from homology"/>
<feature type="transmembrane region" description="Helical" evidence="9">
    <location>
        <begin position="127"/>
        <end position="148"/>
    </location>
</feature>
<evidence type="ECO:0000259" key="10">
    <source>
        <dbReference type="Pfam" id="PF04290"/>
    </source>
</evidence>
<gene>
    <name evidence="11" type="ORF">D8M04_13265</name>
</gene>
<feature type="transmembrane region" description="Helical" evidence="9">
    <location>
        <begin position="12"/>
        <end position="37"/>
    </location>
</feature>
<evidence type="ECO:0000256" key="1">
    <source>
        <dbReference type="ARBA" id="ARBA00004429"/>
    </source>
</evidence>
<dbReference type="RefSeq" id="WP_121523748.1">
    <property type="nucleotide sequence ID" value="NZ_RCHR01000004.1"/>
</dbReference>
<keyword evidence="7 9" id="KW-0472">Membrane</keyword>
<accession>A0A498DGU7</accession>
<evidence type="ECO:0000256" key="3">
    <source>
        <dbReference type="ARBA" id="ARBA00022475"/>
    </source>
</evidence>
<dbReference type="AlphaFoldDB" id="A0A498DGU7"/>
<reference evidence="11 12" key="1">
    <citation type="submission" date="2018-10" db="EMBL/GenBank/DDBJ databases">
        <title>Oceanobacillus sp. YLB-02 draft genome.</title>
        <authorList>
            <person name="Yu L."/>
        </authorList>
    </citation>
    <scope>NUCLEOTIDE SEQUENCE [LARGE SCALE GENOMIC DNA]</scope>
    <source>
        <strain evidence="11 12">YLB-02</strain>
    </source>
</reference>
<evidence type="ECO:0000256" key="6">
    <source>
        <dbReference type="ARBA" id="ARBA00022989"/>
    </source>
</evidence>
<dbReference type="PANTHER" id="PTHR35011:SF2">
    <property type="entry name" value="2,3-DIKETO-L-GULONATE TRAP TRANSPORTER SMALL PERMEASE PROTEIN YIAM"/>
    <property type="match status" value="1"/>
</dbReference>
<dbReference type="GO" id="GO:0015740">
    <property type="term" value="P:C4-dicarboxylate transport"/>
    <property type="evidence" value="ECO:0007669"/>
    <property type="project" value="TreeGrafter"/>
</dbReference>
<evidence type="ECO:0000313" key="11">
    <source>
        <dbReference type="EMBL" id="RLL43872.1"/>
    </source>
</evidence>
<dbReference type="Pfam" id="PF04290">
    <property type="entry name" value="DctQ"/>
    <property type="match status" value="1"/>
</dbReference>
<keyword evidence="5 9" id="KW-0812">Transmembrane</keyword>
<comment type="similarity">
    <text evidence="8">Belongs to the TRAP transporter small permease family.</text>
</comment>
<dbReference type="InterPro" id="IPR007387">
    <property type="entry name" value="TRAP_DctQ"/>
</dbReference>
<keyword evidence="12" id="KW-1185">Reference proteome</keyword>
<evidence type="ECO:0000256" key="7">
    <source>
        <dbReference type="ARBA" id="ARBA00023136"/>
    </source>
</evidence>
<dbReference type="PANTHER" id="PTHR35011">
    <property type="entry name" value="2,3-DIKETO-L-GULONATE TRAP TRANSPORTER SMALL PERMEASE PROTEIN YIAM"/>
    <property type="match status" value="1"/>
</dbReference>
<keyword evidence="3" id="KW-1003">Cell membrane</keyword>
<organism evidence="11 12">
    <name type="scientific">Oceanobacillus piezotolerans</name>
    <dbReference type="NCBI Taxonomy" id="2448030"/>
    <lineage>
        <taxon>Bacteria</taxon>
        <taxon>Bacillati</taxon>
        <taxon>Bacillota</taxon>
        <taxon>Bacilli</taxon>
        <taxon>Bacillales</taxon>
        <taxon>Bacillaceae</taxon>
        <taxon>Oceanobacillus</taxon>
    </lineage>
</organism>
<keyword evidence="4" id="KW-0997">Cell inner membrane</keyword>
<evidence type="ECO:0000256" key="5">
    <source>
        <dbReference type="ARBA" id="ARBA00022692"/>
    </source>
</evidence>
<comment type="subcellular location">
    <subcellularLocation>
        <location evidence="1">Cell inner membrane</location>
        <topology evidence="1">Multi-pass membrane protein</topology>
    </subcellularLocation>
</comment>
<dbReference type="OrthoDB" id="49066at2"/>
<evidence type="ECO:0000256" key="8">
    <source>
        <dbReference type="ARBA" id="ARBA00038436"/>
    </source>
</evidence>
<evidence type="ECO:0000313" key="12">
    <source>
        <dbReference type="Proteomes" id="UP000270219"/>
    </source>
</evidence>
<dbReference type="GO" id="GO:0005886">
    <property type="term" value="C:plasma membrane"/>
    <property type="evidence" value="ECO:0007669"/>
    <property type="project" value="UniProtKB-SubCell"/>
</dbReference>
<dbReference type="Proteomes" id="UP000270219">
    <property type="component" value="Unassembled WGS sequence"/>
</dbReference>
<dbReference type="GO" id="GO:0022857">
    <property type="term" value="F:transmembrane transporter activity"/>
    <property type="evidence" value="ECO:0007669"/>
    <property type="project" value="TreeGrafter"/>
</dbReference>
<feature type="transmembrane region" description="Helical" evidence="9">
    <location>
        <begin position="49"/>
        <end position="65"/>
    </location>
</feature>
<evidence type="ECO:0000256" key="9">
    <source>
        <dbReference type="SAM" id="Phobius"/>
    </source>
</evidence>
<feature type="transmembrane region" description="Helical" evidence="9">
    <location>
        <begin position="86"/>
        <end position="107"/>
    </location>
</feature>
<sequence length="191" mass="21381">MNKLSMLLEKTLNIFMAAALAIMVVLVFGNVVLRYFLNSGITWSEEMSRYLFIWLTFLGAIGAFNNKEHLGVDMLIKRLPAKAKKVVLIIGDLLMLFVLILILDGSWKMTLINMDSTAPATGMPLAFVHGTGILVSISMGLIIINNLYRIIFNKIKDEDLVQISESEELIALHSNADNAEVYMDKKEEKQG</sequence>
<keyword evidence="2" id="KW-0813">Transport</keyword>
<evidence type="ECO:0000256" key="2">
    <source>
        <dbReference type="ARBA" id="ARBA00022448"/>
    </source>
</evidence>
<protein>
    <submittedName>
        <fullName evidence="11">TRAP transporter small permease</fullName>
    </submittedName>
</protein>
<comment type="caution">
    <text evidence="11">The sequence shown here is derived from an EMBL/GenBank/DDBJ whole genome shotgun (WGS) entry which is preliminary data.</text>
</comment>
<name>A0A498DGU7_9BACI</name>
<dbReference type="EMBL" id="RCHR01000004">
    <property type="protein sequence ID" value="RLL43872.1"/>
    <property type="molecule type" value="Genomic_DNA"/>
</dbReference>